<evidence type="ECO:0000313" key="1">
    <source>
        <dbReference type="EMBL" id="PIR99047.1"/>
    </source>
</evidence>
<dbReference type="EMBL" id="PFAF01000029">
    <property type="protein sequence ID" value="PIR99047.1"/>
    <property type="molecule type" value="Genomic_DNA"/>
</dbReference>
<comment type="caution">
    <text evidence="1">The sequence shown here is derived from an EMBL/GenBank/DDBJ whole genome shotgun (WGS) entry which is preliminary data.</text>
</comment>
<name>A0A2H0VIW8_9BACT</name>
<proteinExistence type="predicted"/>
<sequence>MSDEEQNNSINPRFRINISPDILRKKLNSTDKEARKIFSDVARHSRNYRDALSLSEDDLEALQKLQGHISGWPTSEQLASTAQITIGVGDINFYIFTKKTACHDYGGDWQDLLMAVSDHSELNETTGHGTGMITKIPDEWHTKLIQAINQSNDTDLSGELFKFIK</sequence>
<protein>
    <submittedName>
        <fullName evidence="1">Uncharacterized protein</fullName>
    </submittedName>
</protein>
<gene>
    <name evidence="1" type="ORF">COT87_01515</name>
</gene>
<accession>A0A2H0VIW8</accession>
<reference evidence="2" key="1">
    <citation type="submission" date="2017-09" db="EMBL/GenBank/DDBJ databases">
        <title>Depth-based differentiation of microbial function through sediment-hosted aquifers and enrichment of novel symbionts in the deep terrestrial subsurface.</title>
        <authorList>
            <person name="Probst A.J."/>
            <person name="Ladd B."/>
            <person name="Jarett J.K."/>
            <person name="Geller-Mcgrath D.E."/>
            <person name="Sieber C.M.K."/>
            <person name="Emerson J.B."/>
            <person name="Anantharaman K."/>
            <person name="Thomas B.C."/>
            <person name="Malmstrom R."/>
            <person name="Stieglmeier M."/>
            <person name="Klingl A."/>
            <person name="Woyke T."/>
            <person name="Ryan C.M."/>
            <person name="Banfield J.F."/>
        </authorList>
    </citation>
    <scope>NUCLEOTIDE SEQUENCE [LARGE SCALE GENOMIC DNA]</scope>
</reference>
<dbReference type="AlphaFoldDB" id="A0A2H0VIW8"/>
<organism evidence="1 2">
    <name type="scientific">Candidatus Collierbacteria bacterium CG10_big_fil_rev_8_21_14_0_10_44_9</name>
    <dbReference type="NCBI Taxonomy" id="1974535"/>
    <lineage>
        <taxon>Bacteria</taxon>
        <taxon>Candidatus Collieribacteriota</taxon>
    </lineage>
</organism>
<dbReference type="Proteomes" id="UP000230796">
    <property type="component" value="Unassembled WGS sequence"/>
</dbReference>
<evidence type="ECO:0000313" key="2">
    <source>
        <dbReference type="Proteomes" id="UP000230796"/>
    </source>
</evidence>